<keyword evidence="3 6" id="KW-0547">Nucleotide-binding</keyword>
<dbReference type="HAMAP" id="MF_00061">
    <property type="entry name" value="IspE"/>
    <property type="match status" value="1"/>
</dbReference>
<comment type="catalytic activity">
    <reaction evidence="6">
        <text>4-CDP-2-C-methyl-D-erythritol + ATP = 4-CDP-2-C-methyl-D-erythritol 2-phosphate + ADP + H(+)</text>
        <dbReference type="Rhea" id="RHEA:18437"/>
        <dbReference type="ChEBI" id="CHEBI:15378"/>
        <dbReference type="ChEBI" id="CHEBI:30616"/>
        <dbReference type="ChEBI" id="CHEBI:57823"/>
        <dbReference type="ChEBI" id="CHEBI:57919"/>
        <dbReference type="ChEBI" id="CHEBI:456216"/>
        <dbReference type="EC" id="2.7.1.148"/>
    </reaction>
</comment>
<evidence type="ECO:0000256" key="3">
    <source>
        <dbReference type="ARBA" id="ARBA00022741"/>
    </source>
</evidence>
<evidence type="ECO:0000256" key="7">
    <source>
        <dbReference type="SAM" id="MobiDB-lite"/>
    </source>
</evidence>
<keyword evidence="4 6" id="KW-0418">Kinase</keyword>
<dbReference type="NCBIfam" id="TIGR00154">
    <property type="entry name" value="ispE"/>
    <property type="match status" value="1"/>
</dbReference>
<dbReference type="EC" id="2.7.1.148" evidence="6"/>
<accession>A0AA37V394</accession>
<dbReference type="SUPFAM" id="SSF54211">
    <property type="entry name" value="Ribosomal protein S5 domain 2-like"/>
    <property type="match status" value="1"/>
</dbReference>
<feature type="active site" evidence="6">
    <location>
        <position position="142"/>
    </location>
</feature>
<dbReference type="GO" id="GO:0016114">
    <property type="term" value="P:terpenoid biosynthetic process"/>
    <property type="evidence" value="ECO:0007669"/>
    <property type="project" value="UniProtKB-UniRule"/>
</dbReference>
<evidence type="ECO:0000259" key="8">
    <source>
        <dbReference type="Pfam" id="PF00288"/>
    </source>
</evidence>
<dbReference type="GO" id="GO:0050515">
    <property type="term" value="F:4-(cytidine 5'-diphospho)-2-C-methyl-D-erythritol kinase activity"/>
    <property type="evidence" value="ECO:0007669"/>
    <property type="project" value="UniProtKB-UniRule"/>
</dbReference>
<dbReference type="EMBL" id="BRXS01000004">
    <property type="protein sequence ID" value="GLC26367.1"/>
    <property type="molecule type" value="Genomic_DNA"/>
</dbReference>
<organism evidence="9 10">
    <name type="scientific">Roseisolibacter agri</name>
    <dbReference type="NCBI Taxonomy" id="2014610"/>
    <lineage>
        <taxon>Bacteria</taxon>
        <taxon>Pseudomonadati</taxon>
        <taxon>Gemmatimonadota</taxon>
        <taxon>Gemmatimonadia</taxon>
        <taxon>Gemmatimonadales</taxon>
        <taxon>Gemmatimonadaceae</taxon>
        <taxon>Roseisolibacter</taxon>
    </lineage>
</organism>
<dbReference type="InterPro" id="IPR020568">
    <property type="entry name" value="Ribosomal_Su5_D2-typ_SF"/>
</dbReference>
<comment type="pathway">
    <text evidence="6">Isoprenoid biosynthesis; isopentenyl diphosphate biosynthesis via DXP pathway; isopentenyl diphosphate from 1-deoxy-D-xylulose 5-phosphate: step 3/6.</text>
</comment>
<dbReference type="RefSeq" id="WP_284350820.1">
    <property type="nucleotide sequence ID" value="NZ_BRXS01000004.1"/>
</dbReference>
<dbReference type="AlphaFoldDB" id="A0AA37V394"/>
<evidence type="ECO:0000256" key="1">
    <source>
        <dbReference type="ARBA" id="ARBA00017473"/>
    </source>
</evidence>
<evidence type="ECO:0000256" key="6">
    <source>
        <dbReference type="HAMAP-Rule" id="MF_00061"/>
    </source>
</evidence>
<dbReference type="Gene3D" id="3.30.70.890">
    <property type="entry name" value="GHMP kinase, C-terminal domain"/>
    <property type="match status" value="1"/>
</dbReference>
<evidence type="ECO:0000256" key="4">
    <source>
        <dbReference type="ARBA" id="ARBA00022777"/>
    </source>
</evidence>
<gene>
    <name evidence="6" type="primary">ispE</name>
    <name evidence="9" type="ORF">rosag_28800</name>
</gene>
<sequence length="357" mass="37339">MTGSAVREAHVVAQAKVNLFLRILAREASGHHQLETLFQRLELGDDVRVRVGVSGRSLDCGGADDLGPTERNLAWRAAAAYHAAAGWPDGWAIEIEKRIPVGGGLGGGSADAGAVLRCLNALAPRPLSAGELLALAAPLGADVPFLATEAPLALAWGRGERMLALPALPSRRVHLALFGEGVSTAAAYAALAARRGDATRPRPILWTPDRLARWDDVALVATNDFEEVVFPQREDLAAVRQMFDQVTRRVDALHHTDGEPARRDPAGGDTAPIALMSGSGATVFLLTPLDGVEVVFEVRGPGADDAEPDDDAAVTADADDDADGGEEADEGASRAPRGFAIVQTRTATRVAPVSVSG</sequence>
<dbReference type="Pfam" id="PF00288">
    <property type="entry name" value="GHMP_kinases_N"/>
    <property type="match status" value="1"/>
</dbReference>
<comment type="caution">
    <text evidence="9">The sequence shown here is derived from an EMBL/GenBank/DDBJ whole genome shotgun (WGS) entry which is preliminary data.</text>
</comment>
<dbReference type="PANTHER" id="PTHR43527:SF2">
    <property type="entry name" value="4-DIPHOSPHOCYTIDYL-2-C-METHYL-D-ERYTHRITOL KINASE, CHLOROPLASTIC"/>
    <property type="match status" value="1"/>
</dbReference>
<feature type="region of interest" description="Disordered" evidence="7">
    <location>
        <begin position="300"/>
        <end position="340"/>
    </location>
</feature>
<keyword evidence="6" id="KW-0414">Isoprene biosynthesis</keyword>
<evidence type="ECO:0000256" key="2">
    <source>
        <dbReference type="ARBA" id="ARBA00022679"/>
    </source>
</evidence>
<name>A0AA37V394_9BACT</name>
<evidence type="ECO:0000256" key="5">
    <source>
        <dbReference type="ARBA" id="ARBA00022840"/>
    </source>
</evidence>
<dbReference type="SUPFAM" id="SSF55060">
    <property type="entry name" value="GHMP Kinase, C-terminal domain"/>
    <property type="match status" value="1"/>
</dbReference>
<dbReference type="InterPro" id="IPR014721">
    <property type="entry name" value="Ribsml_uS5_D2-typ_fold_subgr"/>
</dbReference>
<keyword evidence="10" id="KW-1185">Reference proteome</keyword>
<protein>
    <recommendedName>
        <fullName evidence="1 6">4-diphosphocytidyl-2-C-methyl-D-erythritol kinase</fullName>
        <shortName evidence="6">CMK</shortName>
        <ecNumber evidence="6">2.7.1.148</ecNumber>
    </recommendedName>
    <alternativeName>
        <fullName evidence="6">4-(cytidine-5'-diphospho)-2-C-methyl-D-erythritol kinase</fullName>
    </alternativeName>
</protein>
<dbReference type="InterPro" id="IPR036554">
    <property type="entry name" value="GHMP_kinase_C_sf"/>
</dbReference>
<feature type="active site" evidence="6">
    <location>
        <position position="16"/>
    </location>
</feature>
<reference evidence="9" key="1">
    <citation type="submission" date="2022-08" db="EMBL/GenBank/DDBJ databases">
        <title>Draft genome sequencing of Roseisolibacter agri AW1220.</title>
        <authorList>
            <person name="Tobiishi Y."/>
            <person name="Tonouchi A."/>
        </authorList>
    </citation>
    <scope>NUCLEOTIDE SEQUENCE</scope>
    <source>
        <strain evidence="9">AW1220</strain>
    </source>
</reference>
<dbReference type="InterPro" id="IPR004424">
    <property type="entry name" value="IspE"/>
</dbReference>
<dbReference type="GO" id="GO:0019288">
    <property type="term" value="P:isopentenyl diphosphate biosynthetic process, methylerythritol 4-phosphate pathway"/>
    <property type="evidence" value="ECO:0007669"/>
    <property type="project" value="UniProtKB-UniRule"/>
</dbReference>
<evidence type="ECO:0000313" key="10">
    <source>
        <dbReference type="Proteomes" id="UP001161325"/>
    </source>
</evidence>
<feature type="domain" description="GHMP kinase N-terminal" evidence="8">
    <location>
        <begin position="72"/>
        <end position="145"/>
    </location>
</feature>
<keyword evidence="2 6" id="KW-0808">Transferase</keyword>
<comment type="function">
    <text evidence="6">Catalyzes the phosphorylation of the position 2 hydroxy group of 4-diphosphocytidyl-2C-methyl-D-erythritol.</text>
</comment>
<dbReference type="Gene3D" id="3.30.230.10">
    <property type="match status" value="1"/>
</dbReference>
<keyword evidence="5 6" id="KW-0067">ATP-binding</keyword>
<dbReference type="InterPro" id="IPR006204">
    <property type="entry name" value="GHMP_kinase_N_dom"/>
</dbReference>
<feature type="binding site" evidence="6">
    <location>
        <begin position="100"/>
        <end position="110"/>
    </location>
    <ligand>
        <name>ATP</name>
        <dbReference type="ChEBI" id="CHEBI:30616"/>
    </ligand>
</feature>
<dbReference type="Proteomes" id="UP001161325">
    <property type="component" value="Unassembled WGS sequence"/>
</dbReference>
<comment type="similarity">
    <text evidence="6">Belongs to the GHMP kinase family. IspE subfamily.</text>
</comment>
<dbReference type="GO" id="GO:0005524">
    <property type="term" value="F:ATP binding"/>
    <property type="evidence" value="ECO:0007669"/>
    <property type="project" value="UniProtKB-UniRule"/>
</dbReference>
<dbReference type="PANTHER" id="PTHR43527">
    <property type="entry name" value="4-DIPHOSPHOCYTIDYL-2-C-METHYL-D-ERYTHRITOL KINASE, CHLOROPLASTIC"/>
    <property type="match status" value="1"/>
</dbReference>
<proteinExistence type="inferred from homology"/>
<feature type="compositionally biased region" description="Acidic residues" evidence="7">
    <location>
        <begin position="304"/>
        <end position="330"/>
    </location>
</feature>
<evidence type="ECO:0000313" key="9">
    <source>
        <dbReference type="EMBL" id="GLC26367.1"/>
    </source>
</evidence>